<accession>A0A7L1FUW7</accession>
<keyword evidence="1" id="KW-1133">Transmembrane helix</keyword>
<proteinExistence type="predicted"/>
<sequence>MLRNLPHDTFLVIRYVKRRLTVGSLKDSCWPWSLSGTFPGLRSCRIPTPRSRFWCLFPDNHDIISLKLYQLTVERTPEEEKRDREVFLPVVDNLKLPGMEAPLEPMSGLALFLIVFFSLVAIVFAIVIGIIVYNKWQEQSRKHFY</sequence>
<evidence type="ECO:0000256" key="1">
    <source>
        <dbReference type="SAM" id="Phobius"/>
    </source>
</evidence>
<dbReference type="EMBL" id="VXBG01016572">
    <property type="protein sequence ID" value="NXN05588.1"/>
    <property type="molecule type" value="Genomic_DNA"/>
</dbReference>
<feature type="non-terminal residue" evidence="2">
    <location>
        <position position="145"/>
    </location>
</feature>
<reference evidence="2 3" key="1">
    <citation type="submission" date="2019-09" db="EMBL/GenBank/DDBJ databases">
        <title>Bird 10,000 Genomes (B10K) Project - Family phase.</title>
        <authorList>
            <person name="Zhang G."/>
        </authorList>
    </citation>
    <scope>NUCLEOTIDE SEQUENCE [LARGE SCALE GENOMIC DNA]</scope>
    <source>
        <strain evidence="2">B10K-DU-002-19</strain>
        <tissue evidence="2">Muscle</tissue>
    </source>
</reference>
<keyword evidence="1" id="KW-0812">Transmembrane</keyword>
<gene>
    <name evidence="2" type="primary">Lman2l</name>
    <name evidence="2" type="ORF">SYLBOR_R02807</name>
</gene>
<keyword evidence="3" id="KW-1185">Reference proteome</keyword>
<evidence type="ECO:0000313" key="2">
    <source>
        <dbReference type="EMBL" id="NXN05588.1"/>
    </source>
</evidence>
<organism evidence="2 3">
    <name type="scientific">Sylvia borin</name>
    <name type="common">Garden warbler</name>
    <dbReference type="NCBI Taxonomy" id="73324"/>
    <lineage>
        <taxon>Eukaryota</taxon>
        <taxon>Metazoa</taxon>
        <taxon>Chordata</taxon>
        <taxon>Craniata</taxon>
        <taxon>Vertebrata</taxon>
        <taxon>Euteleostomi</taxon>
        <taxon>Archelosauria</taxon>
        <taxon>Archosauria</taxon>
        <taxon>Dinosauria</taxon>
        <taxon>Saurischia</taxon>
        <taxon>Theropoda</taxon>
        <taxon>Coelurosauria</taxon>
        <taxon>Aves</taxon>
        <taxon>Neognathae</taxon>
        <taxon>Neoaves</taxon>
        <taxon>Telluraves</taxon>
        <taxon>Australaves</taxon>
        <taxon>Passeriformes</taxon>
        <taxon>Sylvioidea</taxon>
        <taxon>Sylviidae</taxon>
        <taxon>Sylviinae</taxon>
        <taxon>Sylvia</taxon>
    </lineage>
</organism>
<comment type="caution">
    <text evidence="2">The sequence shown here is derived from an EMBL/GenBank/DDBJ whole genome shotgun (WGS) entry which is preliminary data.</text>
</comment>
<feature type="non-terminal residue" evidence="2">
    <location>
        <position position="1"/>
    </location>
</feature>
<protein>
    <submittedName>
        <fullName evidence="2">LMA2L protein</fullName>
    </submittedName>
</protein>
<feature type="transmembrane region" description="Helical" evidence="1">
    <location>
        <begin position="109"/>
        <end position="133"/>
    </location>
</feature>
<keyword evidence="1" id="KW-0472">Membrane</keyword>
<evidence type="ECO:0000313" key="3">
    <source>
        <dbReference type="Proteomes" id="UP000538515"/>
    </source>
</evidence>
<name>A0A7L1FUW7_SYLBO</name>
<dbReference type="Proteomes" id="UP000538515">
    <property type="component" value="Unassembled WGS sequence"/>
</dbReference>
<dbReference type="AlphaFoldDB" id="A0A7L1FUW7"/>